<dbReference type="AlphaFoldDB" id="A0A8D9FX23"/>
<accession>A0A8D9FX23</accession>
<protein>
    <submittedName>
        <fullName evidence="1">Uncharacterized protein</fullName>
    </submittedName>
</protein>
<name>A0A8D9FX23_BRACM</name>
<dbReference type="Proteomes" id="UP000694005">
    <property type="component" value="Chromosome A09"/>
</dbReference>
<dbReference type="EMBL" id="LS974625">
    <property type="protein sequence ID" value="CAG7861180.1"/>
    <property type="molecule type" value="Genomic_DNA"/>
</dbReference>
<evidence type="ECO:0000313" key="1">
    <source>
        <dbReference type="EMBL" id="CAG7861180.1"/>
    </source>
</evidence>
<gene>
    <name evidence="1" type="ORF">BRAPAZ1V2_A09P16470.2</name>
</gene>
<dbReference type="Gramene" id="A09p16470.2_BraZ1">
    <property type="protein sequence ID" value="A09p16470.2_BraZ1.CDS.1"/>
    <property type="gene ID" value="A09g16470.2_BraZ1"/>
</dbReference>
<proteinExistence type="predicted"/>
<organism evidence="1 2">
    <name type="scientific">Brassica campestris</name>
    <name type="common">Field mustard</name>
    <dbReference type="NCBI Taxonomy" id="3711"/>
    <lineage>
        <taxon>Eukaryota</taxon>
        <taxon>Viridiplantae</taxon>
        <taxon>Streptophyta</taxon>
        <taxon>Embryophyta</taxon>
        <taxon>Tracheophyta</taxon>
        <taxon>Spermatophyta</taxon>
        <taxon>Magnoliopsida</taxon>
        <taxon>eudicotyledons</taxon>
        <taxon>Gunneridae</taxon>
        <taxon>Pentapetalae</taxon>
        <taxon>rosids</taxon>
        <taxon>malvids</taxon>
        <taxon>Brassicales</taxon>
        <taxon>Brassicaceae</taxon>
        <taxon>Brassiceae</taxon>
        <taxon>Brassica</taxon>
    </lineage>
</organism>
<sequence>MLERISFFPNPVNKCLKTYRIGKKRIVGSLVSDTQSTNFPHSGVYSPSIRIAINLFHTSEEQRHEKKRCRI</sequence>
<reference evidence="1 2" key="1">
    <citation type="submission" date="2021-07" db="EMBL/GenBank/DDBJ databases">
        <authorList>
            <consortium name="Genoscope - CEA"/>
            <person name="William W."/>
        </authorList>
    </citation>
    <scope>NUCLEOTIDE SEQUENCE [LARGE SCALE GENOMIC DNA]</scope>
</reference>
<evidence type="ECO:0000313" key="2">
    <source>
        <dbReference type="Proteomes" id="UP000694005"/>
    </source>
</evidence>